<evidence type="ECO:0000259" key="3">
    <source>
        <dbReference type="Pfam" id="PF12969"/>
    </source>
</evidence>
<feature type="signal peptide" evidence="1">
    <location>
        <begin position="1"/>
        <end position="22"/>
    </location>
</feature>
<proteinExistence type="predicted"/>
<feature type="domain" description="Transglutaminase-like" evidence="2">
    <location>
        <begin position="283"/>
        <end position="375"/>
    </location>
</feature>
<dbReference type="OrthoDB" id="1153981at2"/>
<dbReference type="Gene3D" id="2.60.120.1130">
    <property type="match status" value="1"/>
</dbReference>
<feature type="chain" id="PRO_5019711811" evidence="1">
    <location>
        <begin position="23"/>
        <end position="650"/>
    </location>
</feature>
<dbReference type="Pfam" id="PF01841">
    <property type="entry name" value="Transglut_core"/>
    <property type="match status" value="1"/>
</dbReference>
<sequence length="650" mass="75035">MKKQSLLLFTALLCWQNLYSQAIEKETWEAKPVIHTVGTKYGKESAVIIMDKRQIEYIDEKEEVAEYYTLHKIIHINDDRGIENFNKIYLGVSEKSDIVDVRARTITPDGKIIELNKNNIKDIKEEDGNTYKIFALDGLSKGCEVEYFYTVKRPTTYFGREVIQSVFPILASSVQLIKPERLKFEIKPYNCPASPVDTLIGTKKITRCDFTGIPGAEEEKYAFYDNNLWRVEFKLSYNDAKQKGERLFTWNELARRIFSVYTYYSEKDVKKVQDLVKANAWDGLGDEVKKIIAVENYIKKNYSYNDDLKSDEGNSLESVIKNKIGGTIGSVRLYSAIFQNLGIRYQFVLTGDRNKFMIDRTFENWNNCDYPLFYFPAENKFIAPTRPDYRYPLIYPYWGDTNGLFCKSTSIGTFSTAIADIRPIELEDYKKSCSNIESKLELNNNLDSITVDAKQIYDGYPAVDYRDAFNFSNEDQKKTMIKEMAKMVSSTDHILFSEALNSAFEATDQPFIMHTKTKSAELIEHAGNKLLLKIGLAIGPQVEMYQEKPRQQPVDIEYGHVEKRKIEFTIPAGYTISNPNDLKIDETFKDNGELTMGFVSNYEIKGNLLTVNITEEYRKTLYPLSQFPQFRKIINASSDFNKVVLVLQKM</sequence>
<comment type="caution">
    <text evidence="4">The sequence shown here is derived from an EMBL/GenBank/DDBJ whole genome shotgun (WGS) entry which is preliminary data.</text>
</comment>
<dbReference type="InterPro" id="IPR002931">
    <property type="entry name" value="Transglutaminase-like"/>
</dbReference>
<evidence type="ECO:0000313" key="5">
    <source>
        <dbReference type="Proteomes" id="UP000268007"/>
    </source>
</evidence>
<keyword evidence="5" id="KW-1185">Reference proteome</keyword>
<dbReference type="Pfam" id="PF12969">
    <property type="entry name" value="DUF3857"/>
    <property type="match status" value="1"/>
</dbReference>
<dbReference type="RefSeq" id="WP_121197907.1">
    <property type="nucleotide sequence ID" value="NZ_RBKU01000001.1"/>
</dbReference>
<name>A0A495J029_9SPHI</name>
<dbReference type="Proteomes" id="UP000268007">
    <property type="component" value="Unassembled WGS sequence"/>
</dbReference>
<organism evidence="4 5">
    <name type="scientific">Mucilaginibacter gracilis</name>
    <dbReference type="NCBI Taxonomy" id="423350"/>
    <lineage>
        <taxon>Bacteria</taxon>
        <taxon>Pseudomonadati</taxon>
        <taxon>Bacteroidota</taxon>
        <taxon>Sphingobacteriia</taxon>
        <taxon>Sphingobacteriales</taxon>
        <taxon>Sphingobacteriaceae</taxon>
        <taxon>Mucilaginibacter</taxon>
    </lineage>
</organism>
<dbReference type="AlphaFoldDB" id="A0A495J029"/>
<evidence type="ECO:0000259" key="2">
    <source>
        <dbReference type="Pfam" id="PF01841"/>
    </source>
</evidence>
<keyword evidence="1" id="KW-0732">Signal</keyword>
<evidence type="ECO:0000256" key="1">
    <source>
        <dbReference type="SAM" id="SignalP"/>
    </source>
</evidence>
<dbReference type="Gene3D" id="2.60.40.3140">
    <property type="match status" value="1"/>
</dbReference>
<feature type="domain" description="DUF3857" evidence="3">
    <location>
        <begin position="67"/>
        <end position="204"/>
    </location>
</feature>
<dbReference type="InterPro" id="IPR024618">
    <property type="entry name" value="DUF3857"/>
</dbReference>
<evidence type="ECO:0000313" key="4">
    <source>
        <dbReference type="EMBL" id="RKR82287.1"/>
    </source>
</evidence>
<accession>A0A495J029</accession>
<protein>
    <submittedName>
        <fullName evidence="4">Transglutaminase superfamily protein</fullName>
    </submittedName>
</protein>
<gene>
    <name evidence="4" type="ORF">BDD43_2463</name>
</gene>
<dbReference type="EMBL" id="RBKU01000001">
    <property type="protein sequence ID" value="RKR82287.1"/>
    <property type="molecule type" value="Genomic_DNA"/>
</dbReference>
<reference evidence="4 5" key="1">
    <citation type="submission" date="2018-10" db="EMBL/GenBank/DDBJ databases">
        <title>Genomic Encyclopedia of Archaeal and Bacterial Type Strains, Phase II (KMG-II): from individual species to whole genera.</title>
        <authorList>
            <person name="Goeker M."/>
        </authorList>
    </citation>
    <scope>NUCLEOTIDE SEQUENCE [LARGE SCALE GENOMIC DNA]</scope>
    <source>
        <strain evidence="4 5">DSM 18602</strain>
    </source>
</reference>